<protein>
    <recommendedName>
        <fullName evidence="4">DUF4412 domain-containing protein</fullName>
    </recommendedName>
</protein>
<gene>
    <name evidence="2" type="ORF">TFUB20_00251</name>
</gene>
<name>A0A1D3UDB8_TANFO</name>
<dbReference type="OrthoDB" id="5372426at2"/>
<keyword evidence="1" id="KW-0732">Signal</keyword>
<feature type="signal peptide" evidence="1">
    <location>
        <begin position="1"/>
        <end position="20"/>
    </location>
</feature>
<dbReference type="Gene3D" id="2.50.20.10">
    <property type="entry name" value="Lipoprotein localisation LolA/LolB/LppX"/>
    <property type="match status" value="1"/>
</dbReference>
<evidence type="ECO:0000313" key="3">
    <source>
        <dbReference type="Proteomes" id="UP000182057"/>
    </source>
</evidence>
<evidence type="ECO:0000313" key="2">
    <source>
        <dbReference type="EMBL" id="SCQ18147.1"/>
    </source>
</evidence>
<proteinExistence type="predicted"/>
<evidence type="ECO:0008006" key="4">
    <source>
        <dbReference type="Google" id="ProtNLM"/>
    </source>
</evidence>
<reference evidence="2 3" key="1">
    <citation type="submission" date="2016-09" db="EMBL/GenBank/DDBJ databases">
        <authorList>
            <person name="Capua I."/>
            <person name="De Benedictis P."/>
            <person name="Joannis T."/>
            <person name="Lombin L.H."/>
            <person name="Cattoli G."/>
        </authorList>
    </citation>
    <scope>NUCLEOTIDE SEQUENCE [LARGE SCALE GENOMIC DNA]</scope>
    <source>
        <strain evidence="2 3">UB20</strain>
    </source>
</reference>
<dbReference type="RefSeq" id="WP_074449321.1">
    <property type="nucleotide sequence ID" value="NZ_FMML01000010.1"/>
</dbReference>
<dbReference type="AlphaFoldDB" id="A0A1D3UDB8"/>
<feature type="chain" id="PRO_5010161444" description="DUF4412 domain-containing protein" evidence="1">
    <location>
        <begin position="21"/>
        <end position="197"/>
    </location>
</feature>
<evidence type="ECO:0000256" key="1">
    <source>
        <dbReference type="SAM" id="SignalP"/>
    </source>
</evidence>
<dbReference type="Proteomes" id="UP000182057">
    <property type="component" value="Unassembled WGS sequence"/>
</dbReference>
<dbReference type="EMBL" id="FMMM01000016">
    <property type="protein sequence ID" value="SCQ18147.1"/>
    <property type="molecule type" value="Genomic_DNA"/>
</dbReference>
<organism evidence="2 3">
    <name type="scientific">Tannerella forsythia</name>
    <name type="common">Bacteroides forsythus</name>
    <dbReference type="NCBI Taxonomy" id="28112"/>
    <lineage>
        <taxon>Bacteria</taxon>
        <taxon>Pseudomonadati</taxon>
        <taxon>Bacteroidota</taxon>
        <taxon>Bacteroidia</taxon>
        <taxon>Bacteroidales</taxon>
        <taxon>Tannerellaceae</taxon>
        <taxon>Tannerella</taxon>
    </lineage>
</organism>
<accession>A0A1D3UDB8</accession>
<sequence precursor="true">MKMRLFITGLLLLSGIRLSAQEMMKYGIKSAVIKKEVTTMGQKMQNTLYFDDYGKKEAAELHIKVTNMDKLMRTIVEGKTNVAIDLEEKKAYRMPASDEPKNYRNLTQEDRTKYNIREGGEEEIAGKLCKKYTLDIPQGDTKFQATVWIWEGIMLKFESVNEGQVVVTDEAKEIRENETIPADKFTIPEGFTVHEQK</sequence>